<dbReference type="Proteomes" id="UP001234297">
    <property type="component" value="Chromosome 1"/>
</dbReference>
<protein>
    <submittedName>
        <fullName evidence="1">Uncharacterized protein</fullName>
    </submittedName>
</protein>
<keyword evidence="2" id="KW-1185">Reference proteome</keyword>
<sequence>MHLRGVLEQRDAMASLSPISALQLLLLFFICFQHLPNTLVAAKSKVHIVYMGERQHSDPSVVEDSHHRMLADLLGSKEAVAESILYSYKHGFSGFAATLTDSQAEMIADYPGVVDVIPNSLMKPQTTHSWDYLGLSYSQGAPNLLSESNMGDGTIIGVIDSGIWPESESFNDEGLGPIPSHWKGTCEPGTNFTSANCNRKLIGARWFIKGLLAALGGPYNATAHSDYLSARDVSGHGSHCSSIAAGSLLKNLSYKGLASGTARGGAPRARLAMYKICWNTLDGLCSTVDMLQAIDEAIYDGVNVLSISIGWILPYFYDAGERDTIAIGAFHAVARGITVVCAAGNGGPRPNTLVNTAPWILTVGASTIDRSYPTAITLGNNRTIMGQGLYTGEEVGFAPLVSLQEAGVYGVLASLCTYLPTNDTLMAGKVVLCFASTSGSTQTTSLNASSVVKAAGGLGVIVARNPSHVSLCDDFPCIEVDFNIGTQILTYIRSSRSPMVKLSPTKALVGKPLTGKVAYLSGRGPGPWTPAILKPDVVAPGINILAATIPSDSPLYNGYTFKSGTSMATPHVAGIAALLKALHPDWSPAAIKSALITTASTTNEFGDPILAVGEPNNPATPFDYGGGIVNPNRAADPGLIYDMGLTDYVNYLCSMGYNHSAISKLTEKPSVCPSKRPSILNINYPAITIPHLRTSVTVTRTVTNVGLVNAVYNASIECPLGVKVAVMPRVLAFNSTTKKLSFKVTLSSARKTIRDYYFGSLSWIDGKHVVRIPISVKTEIIPSYVDSA</sequence>
<comment type="caution">
    <text evidence="1">The sequence shown here is derived from an EMBL/GenBank/DDBJ whole genome shotgun (WGS) entry which is preliminary data.</text>
</comment>
<proteinExistence type="predicted"/>
<evidence type="ECO:0000313" key="2">
    <source>
        <dbReference type="Proteomes" id="UP001234297"/>
    </source>
</evidence>
<organism evidence="1 2">
    <name type="scientific">Persea americana</name>
    <name type="common">Avocado</name>
    <dbReference type="NCBI Taxonomy" id="3435"/>
    <lineage>
        <taxon>Eukaryota</taxon>
        <taxon>Viridiplantae</taxon>
        <taxon>Streptophyta</taxon>
        <taxon>Embryophyta</taxon>
        <taxon>Tracheophyta</taxon>
        <taxon>Spermatophyta</taxon>
        <taxon>Magnoliopsida</taxon>
        <taxon>Magnoliidae</taxon>
        <taxon>Laurales</taxon>
        <taxon>Lauraceae</taxon>
        <taxon>Persea</taxon>
    </lineage>
</organism>
<name>A0ACC2MX85_PERAE</name>
<accession>A0ACC2MX85</accession>
<gene>
    <name evidence="1" type="ORF">MRB53_003288</name>
</gene>
<dbReference type="EMBL" id="CM056809">
    <property type="protein sequence ID" value="KAJ8650265.1"/>
    <property type="molecule type" value="Genomic_DNA"/>
</dbReference>
<reference evidence="1 2" key="1">
    <citation type="journal article" date="2022" name="Hortic Res">
        <title>A haplotype resolved chromosomal level avocado genome allows analysis of novel avocado genes.</title>
        <authorList>
            <person name="Nath O."/>
            <person name="Fletcher S.J."/>
            <person name="Hayward A."/>
            <person name="Shaw L.M."/>
            <person name="Masouleh A.K."/>
            <person name="Furtado A."/>
            <person name="Henry R.J."/>
            <person name="Mitter N."/>
        </authorList>
    </citation>
    <scope>NUCLEOTIDE SEQUENCE [LARGE SCALE GENOMIC DNA]</scope>
    <source>
        <strain evidence="2">cv. Hass</strain>
    </source>
</reference>
<evidence type="ECO:0000313" key="1">
    <source>
        <dbReference type="EMBL" id="KAJ8650265.1"/>
    </source>
</evidence>